<dbReference type="Proteomes" id="UP000462363">
    <property type="component" value="Unassembled WGS sequence"/>
</dbReference>
<name>A0A844F6T9_CLOSV</name>
<dbReference type="SMART" id="SM00530">
    <property type="entry name" value="HTH_XRE"/>
    <property type="match status" value="1"/>
</dbReference>
<keyword evidence="1" id="KW-0238">DNA-binding</keyword>
<comment type="caution">
    <text evidence="4">The sequence shown here is derived from an EMBL/GenBank/DDBJ whole genome shotgun (WGS) entry which is preliminary data.</text>
</comment>
<dbReference type="InterPro" id="IPR010982">
    <property type="entry name" value="Lambda_DNA-bd_dom_sf"/>
</dbReference>
<keyword evidence="2" id="KW-0812">Transmembrane</keyword>
<protein>
    <submittedName>
        <fullName evidence="4">Helix-turn-helix transcriptional regulator</fullName>
    </submittedName>
</protein>
<evidence type="ECO:0000313" key="4">
    <source>
        <dbReference type="EMBL" id="MSS39440.1"/>
    </source>
</evidence>
<dbReference type="Gene3D" id="1.10.260.40">
    <property type="entry name" value="lambda repressor-like DNA-binding domains"/>
    <property type="match status" value="1"/>
</dbReference>
<gene>
    <name evidence="4" type="ORF">FYJ37_03465</name>
</gene>
<evidence type="ECO:0000313" key="5">
    <source>
        <dbReference type="Proteomes" id="UP000462363"/>
    </source>
</evidence>
<evidence type="ECO:0000259" key="3">
    <source>
        <dbReference type="PROSITE" id="PS50943"/>
    </source>
</evidence>
<dbReference type="InterPro" id="IPR001387">
    <property type="entry name" value="Cro/C1-type_HTH"/>
</dbReference>
<dbReference type="PANTHER" id="PTHR46558:SF13">
    <property type="entry name" value="HTH-TYPE TRANSCRIPTIONAL REGULATOR IMMR"/>
    <property type="match status" value="1"/>
</dbReference>
<keyword evidence="2" id="KW-0472">Membrane</keyword>
<dbReference type="RefSeq" id="WP_154322414.1">
    <property type="nucleotide sequence ID" value="NZ_CAMDTP010000029.1"/>
</dbReference>
<dbReference type="SUPFAM" id="SSF47413">
    <property type="entry name" value="lambda repressor-like DNA-binding domains"/>
    <property type="match status" value="1"/>
</dbReference>
<feature type="transmembrane region" description="Helical" evidence="2">
    <location>
        <begin position="123"/>
        <end position="148"/>
    </location>
</feature>
<proteinExistence type="predicted"/>
<dbReference type="CDD" id="cd00093">
    <property type="entry name" value="HTH_XRE"/>
    <property type="match status" value="1"/>
</dbReference>
<feature type="transmembrane region" description="Helical" evidence="2">
    <location>
        <begin position="154"/>
        <end position="187"/>
    </location>
</feature>
<dbReference type="PANTHER" id="PTHR46558">
    <property type="entry name" value="TRACRIPTIONAL REGULATORY PROTEIN-RELATED-RELATED"/>
    <property type="match status" value="1"/>
</dbReference>
<organism evidence="4 5">
    <name type="scientific">Clostridium scindens (strain JCM 10418 / VPI 12708)</name>
    <dbReference type="NCBI Taxonomy" id="29347"/>
    <lineage>
        <taxon>Bacteria</taxon>
        <taxon>Bacillati</taxon>
        <taxon>Bacillota</taxon>
        <taxon>Clostridia</taxon>
        <taxon>Lachnospirales</taxon>
        <taxon>Lachnospiraceae</taxon>
    </lineage>
</organism>
<dbReference type="AlphaFoldDB" id="A0A844F6T9"/>
<dbReference type="GO" id="GO:0003677">
    <property type="term" value="F:DNA binding"/>
    <property type="evidence" value="ECO:0007669"/>
    <property type="project" value="UniProtKB-KW"/>
</dbReference>
<dbReference type="PROSITE" id="PS50943">
    <property type="entry name" value="HTH_CROC1"/>
    <property type="match status" value="1"/>
</dbReference>
<keyword evidence="2" id="KW-1133">Transmembrane helix</keyword>
<dbReference type="EMBL" id="VUMB01000006">
    <property type="protein sequence ID" value="MSS39440.1"/>
    <property type="molecule type" value="Genomic_DNA"/>
</dbReference>
<reference evidence="4 5" key="1">
    <citation type="submission" date="2019-08" db="EMBL/GenBank/DDBJ databases">
        <title>In-depth cultivation of the pig gut microbiome towards novel bacterial diversity and tailored functional studies.</title>
        <authorList>
            <person name="Wylensek D."/>
            <person name="Hitch T.C.A."/>
            <person name="Clavel T."/>
        </authorList>
    </citation>
    <scope>NUCLEOTIDE SEQUENCE [LARGE SCALE GENOMIC DNA]</scope>
    <source>
        <strain evidence="4 5">BL-389-WT-3D</strain>
    </source>
</reference>
<evidence type="ECO:0000256" key="2">
    <source>
        <dbReference type="SAM" id="Phobius"/>
    </source>
</evidence>
<evidence type="ECO:0000256" key="1">
    <source>
        <dbReference type="ARBA" id="ARBA00023125"/>
    </source>
</evidence>
<accession>A0A844F6T9</accession>
<feature type="domain" description="HTH cro/C1-type" evidence="3">
    <location>
        <begin position="7"/>
        <end position="61"/>
    </location>
</feature>
<sequence>MEFSEKLIQLRRKQGMSQEQLADRLGITRQSVSKWESGSAAPELSKLITLSEMFQVSIDYLVKDAEEPKGAEKEESRRLEEKVDNIVRYMKGYHYTSKATIKGVPFVCVRLSRRLGKEGVAKGIIAVGNVAIGVLSFGCISVGVISIGCLGIGILALGCIAVGLMALGAMAAGIVAIGSLAIGIYAAGAAAFGKEVAIGAAAHGNTVIGESVKGAHCLRWYSGLSAEEAERFILESHPRLWSPLLKFLAAIAGSMGR</sequence>
<dbReference type="Pfam" id="PF01381">
    <property type="entry name" value="HTH_3"/>
    <property type="match status" value="1"/>
</dbReference>